<feature type="compositionally biased region" description="Low complexity" evidence="1">
    <location>
        <begin position="342"/>
        <end position="360"/>
    </location>
</feature>
<dbReference type="InterPro" id="IPR050039">
    <property type="entry name" value="MAB_1171c-like"/>
</dbReference>
<evidence type="ECO:0000313" key="4">
    <source>
        <dbReference type="EMBL" id="QXN88523.1"/>
    </source>
</evidence>
<dbReference type="RefSeq" id="WP_218469406.1">
    <property type="nucleotide sequence ID" value="NZ_BAABJN010000008.1"/>
</dbReference>
<accession>A0ABX8RFX9</accession>
<evidence type="ECO:0000313" key="5">
    <source>
        <dbReference type="Proteomes" id="UP000694257"/>
    </source>
</evidence>
<feature type="transmembrane region" description="Helical" evidence="2">
    <location>
        <begin position="215"/>
        <end position="240"/>
    </location>
</feature>
<feature type="region of interest" description="Disordered" evidence="1">
    <location>
        <begin position="340"/>
        <end position="360"/>
    </location>
</feature>
<feature type="transmembrane region" description="Helical" evidence="2">
    <location>
        <begin position="66"/>
        <end position="88"/>
    </location>
</feature>
<gene>
    <name evidence="4" type="ORF">KV110_23290</name>
</gene>
<protein>
    <recommendedName>
        <fullName evidence="3">DUF6545 domain-containing protein</fullName>
    </recommendedName>
</protein>
<keyword evidence="2" id="KW-0472">Membrane</keyword>
<dbReference type="Pfam" id="PF20182">
    <property type="entry name" value="DUF6545"/>
    <property type="match status" value="1"/>
</dbReference>
<keyword evidence="2" id="KW-0812">Transmembrane</keyword>
<feature type="domain" description="DUF6545" evidence="3">
    <location>
        <begin position="240"/>
        <end position="374"/>
    </location>
</feature>
<dbReference type="EMBL" id="CP078145">
    <property type="protein sequence ID" value="QXN88523.1"/>
    <property type="molecule type" value="Genomic_DNA"/>
</dbReference>
<dbReference type="Proteomes" id="UP000694257">
    <property type="component" value="Chromosome"/>
</dbReference>
<evidence type="ECO:0000256" key="1">
    <source>
        <dbReference type="SAM" id="MobiDB-lite"/>
    </source>
</evidence>
<name>A0ABX8RFX9_NOCIO</name>
<dbReference type="NCBIfam" id="NF042915">
    <property type="entry name" value="MAB_1171c_fam"/>
    <property type="match status" value="1"/>
</dbReference>
<keyword evidence="5" id="KW-1185">Reference proteome</keyword>
<organism evidence="4 5">
    <name type="scientific">Nocardia iowensis</name>
    <dbReference type="NCBI Taxonomy" id="204891"/>
    <lineage>
        <taxon>Bacteria</taxon>
        <taxon>Bacillati</taxon>
        <taxon>Actinomycetota</taxon>
        <taxon>Actinomycetes</taxon>
        <taxon>Mycobacteriales</taxon>
        <taxon>Nocardiaceae</taxon>
        <taxon>Nocardia</taxon>
    </lineage>
</organism>
<keyword evidence="2" id="KW-1133">Transmembrane helix</keyword>
<feature type="transmembrane region" description="Helical" evidence="2">
    <location>
        <begin position="130"/>
        <end position="152"/>
    </location>
</feature>
<dbReference type="InterPro" id="IPR046675">
    <property type="entry name" value="DUF6545"/>
</dbReference>
<feature type="transmembrane region" description="Helical" evidence="2">
    <location>
        <begin position="172"/>
        <end position="195"/>
    </location>
</feature>
<feature type="transmembrane region" description="Helical" evidence="2">
    <location>
        <begin position="6"/>
        <end position="28"/>
    </location>
</feature>
<evidence type="ECO:0000256" key="2">
    <source>
        <dbReference type="SAM" id="Phobius"/>
    </source>
</evidence>
<reference evidence="4 5" key="1">
    <citation type="submission" date="2021-07" db="EMBL/GenBank/DDBJ databases">
        <title>Whole Genome Sequence of Nocardia Iowensis.</title>
        <authorList>
            <person name="Lamm A."/>
            <person name="Collins-Fairclough A.M."/>
            <person name="Bunk B."/>
            <person name="Sproer C."/>
        </authorList>
    </citation>
    <scope>NUCLEOTIDE SEQUENCE [LARGE SCALE GENOMIC DNA]</scope>
    <source>
        <strain evidence="4 5">NRRL 5646</strain>
    </source>
</reference>
<feature type="transmembrane region" description="Helical" evidence="2">
    <location>
        <begin position="100"/>
        <end position="118"/>
    </location>
</feature>
<proteinExistence type="predicted"/>
<evidence type="ECO:0000259" key="3">
    <source>
        <dbReference type="Pfam" id="PF20182"/>
    </source>
</evidence>
<sequence>MTSPLPAYIALPVIAVTCILMVGRWVLLGHTPTDRLINRSLAWAVLGLLLHERGVAPDIASLMHQLSLGCILFTLAGIYGIAQLWGGADPDTVAVRQRRYDIATAAVFVLVLAAGTPARQQGMLIDQALGWPSIVFWALFGAPLAVCAVLILRTSAHEFRAEDLGPREKLVYYAVFAAAGGLLIDAVAGPSVAALSTYTDIALPDPQMRRKAATFFAATFAAAIITAIPLFSLIAAQVGWDRTARYNRRLQPLWSDLTAAFPDLVLYPADQLAELDPAARLHRMTVEIRDALLNLRPYTPMTGDRLEPALSTGAAVGKRAQVTLYTISVARALRAKNTGAQPDPIAARTAPRPPAATGDLDSELQSLLELARQWAGAQALVAAAGPPPSMSHVMNKERPR</sequence>